<dbReference type="InterPro" id="IPR050482">
    <property type="entry name" value="Sensor_HK_TwoCompSys"/>
</dbReference>
<evidence type="ECO:0000313" key="7">
    <source>
        <dbReference type="EMBL" id="GAA3387260.1"/>
    </source>
</evidence>
<dbReference type="Proteomes" id="UP001501676">
    <property type="component" value="Unassembled WGS sequence"/>
</dbReference>
<dbReference type="Pfam" id="PF07730">
    <property type="entry name" value="HisKA_3"/>
    <property type="match status" value="1"/>
</dbReference>
<keyword evidence="8" id="KW-1185">Reference proteome</keyword>
<feature type="transmembrane region" description="Helical" evidence="4">
    <location>
        <begin position="186"/>
        <end position="207"/>
    </location>
</feature>
<keyword evidence="3" id="KW-0902">Two-component regulatory system</keyword>
<dbReference type="CDD" id="cd16917">
    <property type="entry name" value="HATPase_UhpB-NarQ-NarX-like"/>
    <property type="match status" value="1"/>
</dbReference>
<keyword evidence="1" id="KW-0808">Transferase</keyword>
<keyword evidence="4" id="KW-1133">Transmembrane helix</keyword>
<reference evidence="8" key="1">
    <citation type="journal article" date="2019" name="Int. J. Syst. Evol. Microbiol.">
        <title>The Global Catalogue of Microorganisms (GCM) 10K type strain sequencing project: providing services to taxonomists for standard genome sequencing and annotation.</title>
        <authorList>
            <consortium name="The Broad Institute Genomics Platform"/>
            <consortium name="The Broad Institute Genome Sequencing Center for Infectious Disease"/>
            <person name="Wu L."/>
            <person name="Ma J."/>
        </authorList>
    </citation>
    <scope>NUCLEOTIDE SEQUENCE [LARGE SCALE GENOMIC DNA]</scope>
    <source>
        <strain evidence="8">JCM 9458</strain>
    </source>
</reference>
<dbReference type="PANTHER" id="PTHR24421">
    <property type="entry name" value="NITRATE/NITRITE SENSOR PROTEIN NARX-RELATED"/>
    <property type="match status" value="1"/>
</dbReference>
<dbReference type="Gene3D" id="1.20.5.1930">
    <property type="match status" value="1"/>
</dbReference>
<dbReference type="InterPro" id="IPR003594">
    <property type="entry name" value="HATPase_dom"/>
</dbReference>
<dbReference type="EMBL" id="BAAAYN010000017">
    <property type="protein sequence ID" value="GAA3387260.1"/>
    <property type="molecule type" value="Genomic_DNA"/>
</dbReference>
<dbReference type="Pfam" id="PF02518">
    <property type="entry name" value="HATPase_c"/>
    <property type="match status" value="1"/>
</dbReference>
<dbReference type="InterPro" id="IPR036890">
    <property type="entry name" value="HATPase_C_sf"/>
</dbReference>
<keyword evidence="4" id="KW-0812">Transmembrane</keyword>
<keyword evidence="4" id="KW-0472">Membrane</keyword>
<keyword evidence="2 7" id="KW-0418">Kinase</keyword>
<evidence type="ECO:0000313" key="8">
    <source>
        <dbReference type="Proteomes" id="UP001501676"/>
    </source>
</evidence>
<evidence type="ECO:0000256" key="1">
    <source>
        <dbReference type="ARBA" id="ARBA00022679"/>
    </source>
</evidence>
<feature type="domain" description="Histidine kinase/HSP90-like ATPase" evidence="5">
    <location>
        <begin position="324"/>
        <end position="414"/>
    </location>
</feature>
<accession>A0ABP6SY48</accession>
<comment type="caution">
    <text evidence="7">The sequence shown here is derived from an EMBL/GenBank/DDBJ whole genome shotgun (WGS) entry which is preliminary data.</text>
</comment>
<evidence type="ECO:0000259" key="6">
    <source>
        <dbReference type="Pfam" id="PF07730"/>
    </source>
</evidence>
<protein>
    <submittedName>
        <fullName evidence="7">Histidine kinase</fullName>
    </submittedName>
</protein>
<proteinExistence type="predicted"/>
<dbReference type="PANTHER" id="PTHR24421:SF63">
    <property type="entry name" value="SENSOR HISTIDINE KINASE DESK"/>
    <property type="match status" value="1"/>
</dbReference>
<dbReference type="Gene3D" id="3.30.565.10">
    <property type="entry name" value="Histidine kinase-like ATPase, C-terminal domain"/>
    <property type="match status" value="1"/>
</dbReference>
<dbReference type="InterPro" id="IPR011712">
    <property type="entry name" value="Sig_transdc_His_kin_sub3_dim/P"/>
</dbReference>
<feature type="transmembrane region" description="Helical" evidence="4">
    <location>
        <begin position="156"/>
        <end position="174"/>
    </location>
</feature>
<feature type="domain" description="Signal transduction histidine kinase subgroup 3 dimerisation and phosphoacceptor" evidence="6">
    <location>
        <begin position="225"/>
        <end position="291"/>
    </location>
</feature>
<name>A0ABP6SY48_9ACTN</name>
<evidence type="ECO:0000256" key="3">
    <source>
        <dbReference type="ARBA" id="ARBA00023012"/>
    </source>
</evidence>
<gene>
    <name evidence="7" type="ORF">GCM10020369_29120</name>
</gene>
<dbReference type="GO" id="GO:0016301">
    <property type="term" value="F:kinase activity"/>
    <property type="evidence" value="ECO:0007669"/>
    <property type="project" value="UniProtKB-KW"/>
</dbReference>
<evidence type="ECO:0000259" key="5">
    <source>
        <dbReference type="Pfam" id="PF02518"/>
    </source>
</evidence>
<evidence type="ECO:0000256" key="2">
    <source>
        <dbReference type="ARBA" id="ARBA00022777"/>
    </source>
</evidence>
<evidence type="ECO:0000256" key="4">
    <source>
        <dbReference type="SAM" id="Phobius"/>
    </source>
</evidence>
<feature type="transmembrane region" description="Helical" evidence="4">
    <location>
        <begin position="55"/>
        <end position="79"/>
    </location>
</feature>
<feature type="transmembrane region" description="Helical" evidence="4">
    <location>
        <begin position="91"/>
        <end position="110"/>
    </location>
</feature>
<organism evidence="7 8">
    <name type="scientific">Cryptosporangium minutisporangium</name>
    <dbReference type="NCBI Taxonomy" id="113569"/>
    <lineage>
        <taxon>Bacteria</taxon>
        <taxon>Bacillati</taxon>
        <taxon>Actinomycetota</taxon>
        <taxon>Actinomycetes</taxon>
        <taxon>Cryptosporangiales</taxon>
        <taxon>Cryptosporangiaceae</taxon>
        <taxon>Cryptosporangium</taxon>
    </lineage>
</organism>
<sequence length="418" mass="44310">MWTMPKHWWHLAWAGRDNVARVDYYTRGTLYFLQASELFGVLLYLETTPGSGSGWAVGVGITLVLLHTALCLFTLHTTITASLRDSGPPRRLLGALTALTVALGLLALFVPSLLPHAEPGPTGRPDVDPAVPTVAALVVYLIAAASPVLRSVTLGLLALLTGGLIGLLAIGRGVPSEEIGKVATMTAVVTVSAGVTYKLSVWILRVIGDLAEARQTRAALAVAEERLRFSRDLHDVLGSQLSAIAVKSELVAELARRGLPSAVDQAGEVRQLAHDALREVRDVVSGYRRADLATELEGSASLLRAAGVDCRPTTEGVPLDRAAQEALAWVVREAATNVLRHSEATRCDIVLRADARRAVLTVTNDGVREASEDTDDHGGNGLAGLRERLAARGGSLRVRSLPPESFSLVAEVPLGGAR</sequence>
<feature type="transmembrane region" description="Helical" evidence="4">
    <location>
        <begin position="130"/>
        <end position="149"/>
    </location>
</feature>
<dbReference type="SUPFAM" id="SSF55874">
    <property type="entry name" value="ATPase domain of HSP90 chaperone/DNA topoisomerase II/histidine kinase"/>
    <property type="match status" value="1"/>
</dbReference>